<proteinExistence type="predicted"/>
<protein>
    <recommendedName>
        <fullName evidence="3">Peptidase M48 domain-containing protein</fullName>
    </recommendedName>
</protein>
<evidence type="ECO:0000313" key="2">
    <source>
        <dbReference type="EMBL" id="HGS04211.1"/>
    </source>
</evidence>
<evidence type="ECO:0008006" key="3">
    <source>
        <dbReference type="Google" id="ProtNLM"/>
    </source>
</evidence>
<name>A0A7V4G6R8_9BACT</name>
<sequence length="69" mass="7566">MSYLTRAGYNPGALATLLARMGSKGGGSGIYRTHPPTSDRLATVKTLVRETPPTPSEQNRTKRFQQVKF</sequence>
<feature type="region of interest" description="Disordered" evidence="1">
    <location>
        <begin position="49"/>
        <end position="69"/>
    </location>
</feature>
<comment type="caution">
    <text evidence="2">The sequence shown here is derived from an EMBL/GenBank/DDBJ whole genome shotgun (WGS) entry which is preliminary data.</text>
</comment>
<evidence type="ECO:0000256" key="1">
    <source>
        <dbReference type="SAM" id="MobiDB-lite"/>
    </source>
</evidence>
<dbReference type="EMBL" id="DSXI01000024">
    <property type="protein sequence ID" value="HGS04211.1"/>
    <property type="molecule type" value="Genomic_DNA"/>
</dbReference>
<organism evidence="2">
    <name type="scientific">Desulfobacca acetoxidans</name>
    <dbReference type="NCBI Taxonomy" id="60893"/>
    <lineage>
        <taxon>Bacteria</taxon>
        <taxon>Pseudomonadati</taxon>
        <taxon>Thermodesulfobacteriota</taxon>
        <taxon>Desulfobaccia</taxon>
        <taxon>Desulfobaccales</taxon>
        <taxon>Desulfobaccaceae</taxon>
        <taxon>Desulfobacca</taxon>
    </lineage>
</organism>
<accession>A0A7V4G6R8</accession>
<dbReference type="AlphaFoldDB" id="A0A7V4G6R8"/>
<gene>
    <name evidence="2" type="ORF">ENT08_00435</name>
</gene>
<reference evidence="2" key="1">
    <citation type="journal article" date="2020" name="mSystems">
        <title>Genome- and Community-Level Interaction Insights into Carbon Utilization and Element Cycling Functions of Hydrothermarchaeota in Hydrothermal Sediment.</title>
        <authorList>
            <person name="Zhou Z."/>
            <person name="Liu Y."/>
            <person name="Xu W."/>
            <person name="Pan J."/>
            <person name="Luo Z.H."/>
            <person name="Li M."/>
        </authorList>
    </citation>
    <scope>NUCLEOTIDE SEQUENCE [LARGE SCALE GENOMIC DNA]</scope>
    <source>
        <strain evidence="2">SpSt-548</strain>
    </source>
</reference>